<evidence type="ECO:0000256" key="3">
    <source>
        <dbReference type="SAM" id="Coils"/>
    </source>
</evidence>
<dbReference type="InterPro" id="IPR027417">
    <property type="entry name" value="P-loop_NTPase"/>
</dbReference>
<dbReference type="InterPro" id="IPR001650">
    <property type="entry name" value="Helicase_C-like"/>
</dbReference>
<protein>
    <submittedName>
        <fullName evidence="6">p-loop containing nucleoside triphosphate hydrolase</fullName>
    </submittedName>
</protein>
<dbReference type="GO" id="GO:0003677">
    <property type="term" value="F:DNA binding"/>
    <property type="evidence" value="ECO:0007669"/>
    <property type="project" value="InterPro"/>
</dbReference>
<accession>A0A0V0QFG5</accession>
<dbReference type="Proteomes" id="UP000054937">
    <property type="component" value="Unassembled WGS sequence"/>
</dbReference>
<sequence length="559" mass="65470">MRAFTAEGSDKFIFLLSTRAGGLGINLYTADTVVLYDSDWNPQQDLQAIDRAHRIGQKNEVMVYRLITEDTVEEKMIERQQIKLKWDQHVIQKGRLVQQKHAGGKNPDSKELKAMVAFGAEKIFKNEGGTVTDETIDELLKRGKERTIQDQEELDKKFAEQMEQIGDLNVESTTINVFGHFNKIKEEDLSALDQAQKLALQKINSIVQRKQINGFGQNNQASIYDKLCSKLLHEVPRTVMLEEGQLYLQLEKLEKLLQKQKDFYYYNNIIQQFKDNNYELPFMPEHLEKKINQEFNEEEEKQINNLLSTGFEDWKNKDMKLLVTQICKYGKEDINKYEIKNKTIQDIEKYLKVFFERLNDNYFSENQKLLKQIQDAEDKRKELKQHEYLIIETCQNEIDPLNCLNLKIPSKYKSQIFDITHDRWLIWANYKYGFKQNYEKKNNVNKQSNAKKKQQTTKMLQEDNDQSGDNENIGNINNVQLNNKSMVGQPKKRQVKDTNDENINTSQIDENIIKGQKFSVGQNRSKKKSKSKSNTSILNVNNQNSTVKQKQSTLDKFLK</sequence>
<evidence type="ECO:0000313" key="7">
    <source>
        <dbReference type="Proteomes" id="UP000054937"/>
    </source>
</evidence>
<dbReference type="EMBL" id="LDAU01000180">
    <property type="protein sequence ID" value="KRX00932.1"/>
    <property type="molecule type" value="Genomic_DNA"/>
</dbReference>
<keyword evidence="3" id="KW-0175">Coiled coil</keyword>
<feature type="coiled-coil region" evidence="3">
    <location>
        <begin position="359"/>
        <end position="386"/>
    </location>
</feature>
<dbReference type="GO" id="GO:0140658">
    <property type="term" value="F:ATP-dependent chromatin remodeler activity"/>
    <property type="evidence" value="ECO:0007669"/>
    <property type="project" value="TreeGrafter"/>
</dbReference>
<dbReference type="GO" id="GO:0016887">
    <property type="term" value="F:ATP hydrolysis activity"/>
    <property type="evidence" value="ECO:0007669"/>
    <property type="project" value="TreeGrafter"/>
</dbReference>
<dbReference type="Pfam" id="PF00271">
    <property type="entry name" value="Helicase_C"/>
    <property type="match status" value="1"/>
</dbReference>
<dbReference type="Pfam" id="PF09111">
    <property type="entry name" value="SLIDE"/>
    <property type="match status" value="1"/>
</dbReference>
<dbReference type="InterPro" id="IPR015195">
    <property type="entry name" value="SLIDE"/>
</dbReference>
<dbReference type="InterPro" id="IPR009057">
    <property type="entry name" value="Homeodomain-like_sf"/>
</dbReference>
<dbReference type="SUPFAM" id="SSF46689">
    <property type="entry name" value="Homeodomain-like"/>
    <property type="match status" value="1"/>
</dbReference>
<reference evidence="6 7" key="1">
    <citation type="journal article" date="2015" name="Sci. Rep.">
        <title>Genome of the facultative scuticociliatosis pathogen Pseudocohnilembus persalinus provides insight into its virulence through horizontal gene transfer.</title>
        <authorList>
            <person name="Xiong J."/>
            <person name="Wang G."/>
            <person name="Cheng J."/>
            <person name="Tian M."/>
            <person name="Pan X."/>
            <person name="Warren A."/>
            <person name="Jiang C."/>
            <person name="Yuan D."/>
            <person name="Miao W."/>
        </authorList>
    </citation>
    <scope>NUCLEOTIDE SEQUENCE [LARGE SCALE GENOMIC DNA]</scope>
    <source>
        <strain evidence="6">36N120E</strain>
    </source>
</reference>
<dbReference type="PANTHER" id="PTHR45623">
    <property type="entry name" value="CHROMODOMAIN-HELICASE-DNA-BINDING PROTEIN 3-RELATED-RELATED"/>
    <property type="match status" value="1"/>
</dbReference>
<dbReference type="Gene3D" id="3.40.50.300">
    <property type="entry name" value="P-loop containing nucleotide triphosphate hydrolases"/>
    <property type="match status" value="1"/>
</dbReference>
<dbReference type="PROSITE" id="PS51194">
    <property type="entry name" value="HELICASE_CTER"/>
    <property type="match status" value="1"/>
</dbReference>
<dbReference type="SMART" id="SM00490">
    <property type="entry name" value="HELICc"/>
    <property type="match status" value="1"/>
</dbReference>
<dbReference type="GO" id="GO:0042393">
    <property type="term" value="F:histone binding"/>
    <property type="evidence" value="ECO:0007669"/>
    <property type="project" value="TreeGrafter"/>
</dbReference>
<dbReference type="Gene3D" id="1.10.10.60">
    <property type="entry name" value="Homeodomain-like"/>
    <property type="match status" value="1"/>
</dbReference>
<comment type="caution">
    <text evidence="6">The sequence shown here is derived from an EMBL/GenBank/DDBJ whole genome shotgun (WGS) entry which is preliminary data.</text>
</comment>
<evidence type="ECO:0000256" key="1">
    <source>
        <dbReference type="ARBA" id="ARBA00022801"/>
    </source>
</evidence>
<feature type="compositionally biased region" description="Low complexity" evidence="4">
    <location>
        <begin position="470"/>
        <end position="483"/>
    </location>
</feature>
<dbReference type="GO" id="GO:0000785">
    <property type="term" value="C:chromatin"/>
    <property type="evidence" value="ECO:0007669"/>
    <property type="project" value="TreeGrafter"/>
</dbReference>
<keyword evidence="7" id="KW-1185">Reference proteome</keyword>
<evidence type="ECO:0000256" key="2">
    <source>
        <dbReference type="ARBA" id="ARBA00023242"/>
    </source>
</evidence>
<feature type="region of interest" description="Disordered" evidence="4">
    <location>
        <begin position="443"/>
        <end position="507"/>
    </location>
</feature>
<dbReference type="CDD" id="cd18793">
    <property type="entry name" value="SF2_C_SNF"/>
    <property type="match status" value="1"/>
</dbReference>
<evidence type="ECO:0000313" key="6">
    <source>
        <dbReference type="EMBL" id="KRX00932.1"/>
    </source>
</evidence>
<dbReference type="OrthoDB" id="448448at2759"/>
<feature type="domain" description="Helicase C-terminal" evidence="5">
    <location>
        <begin position="1"/>
        <end position="97"/>
    </location>
</feature>
<evidence type="ECO:0000256" key="4">
    <source>
        <dbReference type="SAM" id="MobiDB-lite"/>
    </source>
</evidence>
<dbReference type="PANTHER" id="PTHR45623:SF49">
    <property type="entry name" value="SWI_SNF-RELATED MATRIX-ASSOCIATED ACTIN-DEPENDENT REGULATOR OF CHROMATIN SUBFAMILY A MEMBER 5"/>
    <property type="match status" value="1"/>
</dbReference>
<dbReference type="InParanoid" id="A0A0V0QFG5"/>
<name>A0A0V0QFG5_PSEPJ</name>
<evidence type="ECO:0000259" key="5">
    <source>
        <dbReference type="PROSITE" id="PS51194"/>
    </source>
</evidence>
<dbReference type="GO" id="GO:0003682">
    <property type="term" value="F:chromatin binding"/>
    <property type="evidence" value="ECO:0007669"/>
    <property type="project" value="TreeGrafter"/>
</dbReference>
<dbReference type="AlphaFoldDB" id="A0A0V0QFG5"/>
<dbReference type="GO" id="GO:0034728">
    <property type="term" value="P:nucleosome organization"/>
    <property type="evidence" value="ECO:0007669"/>
    <property type="project" value="TreeGrafter"/>
</dbReference>
<dbReference type="InterPro" id="IPR049730">
    <property type="entry name" value="SNF2/RAD54-like_C"/>
</dbReference>
<organism evidence="6 7">
    <name type="scientific">Pseudocohnilembus persalinus</name>
    <name type="common">Ciliate</name>
    <dbReference type="NCBI Taxonomy" id="266149"/>
    <lineage>
        <taxon>Eukaryota</taxon>
        <taxon>Sar</taxon>
        <taxon>Alveolata</taxon>
        <taxon>Ciliophora</taxon>
        <taxon>Intramacronucleata</taxon>
        <taxon>Oligohymenophorea</taxon>
        <taxon>Scuticociliatia</taxon>
        <taxon>Philasterida</taxon>
        <taxon>Pseudocohnilembidae</taxon>
        <taxon>Pseudocohnilembus</taxon>
    </lineage>
</organism>
<proteinExistence type="predicted"/>
<dbReference type="SUPFAM" id="SSF52540">
    <property type="entry name" value="P-loop containing nucleoside triphosphate hydrolases"/>
    <property type="match status" value="1"/>
</dbReference>
<gene>
    <name evidence="6" type="ORF">PPERSA_09538</name>
</gene>
<keyword evidence="1 6" id="KW-0378">Hydrolase</keyword>
<keyword evidence="2" id="KW-0539">Nucleus</keyword>
<dbReference type="GO" id="GO:0005634">
    <property type="term" value="C:nucleus"/>
    <property type="evidence" value="ECO:0007669"/>
    <property type="project" value="InterPro"/>
</dbReference>